<dbReference type="GO" id="GO:0016757">
    <property type="term" value="F:glycosyltransferase activity"/>
    <property type="evidence" value="ECO:0007669"/>
    <property type="project" value="TreeGrafter"/>
</dbReference>
<gene>
    <name evidence="2" type="ORF">SAMN05421508_106324</name>
</gene>
<dbReference type="Pfam" id="PF13692">
    <property type="entry name" value="Glyco_trans_1_4"/>
    <property type="match status" value="1"/>
</dbReference>
<dbReference type="SUPFAM" id="SSF53756">
    <property type="entry name" value="UDP-Glycosyltransferase/glycogen phosphorylase"/>
    <property type="match status" value="1"/>
</dbReference>
<dbReference type="Gene3D" id="3.40.50.2000">
    <property type="entry name" value="Glycogen Phosphorylase B"/>
    <property type="match status" value="2"/>
</dbReference>
<accession>A0A286GNU9</accession>
<dbReference type="EMBL" id="OCNJ01000006">
    <property type="protein sequence ID" value="SOD97200.1"/>
    <property type="molecule type" value="Genomic_DNA"/>
</dbReference>
<organism evidence="2 3">
    <name type="scientific">Caenispirillum bisanense</name>
    <dbReference type="NCBI Taxonomy" id="414052"/>
    <lineage>
        <taxon>Bacteria</taxon>
        <taxon>Pseudomonadati</taxon>
        <taxon>Pseudomonadota</taxon>
        <taxon>Alphaproteobacteria</taxon>
        <taxon>Rhodospirillales</taxon>
        <taxon>Novispirillaceae</taxon>
        <taxon>Caenispirillum</taxon>
    </lineage>
</organism>
<evidence type="ECO:0000313" key="2">
    <source>
        <dbReference type="EMBL" id="SOD97200.1"/>
    </source>
</evidence>
<evidence type="ECO:0000313" key="3">
    <source>
        <dbReference type="Proteomes" id="UP000219621"/>
    </source>
</evidence>
<dbReference type="CDD" id="cd03801">
    <property type="entry name" value="GT4_PimA-like"/>
    <property type="match status" value="1"/>
</dbReference>
<protein>
    <submittedName>
        <fullName evidence="2">Glycosyltransferase involved in cell wall bisynthesis</fullName>
    </submittedName>
</protein>
<evidence type="ECO:0000259" key="1">
    <source>
        <dbReference type="Pfam" id="PF13439"/>
    </source>
</evidence>
<dbReference type="AlphaFoldDB" id="A0A286GNU9"/>
<sequence>MVHARYRRPGGEDVSVETETRALAAAGVTVQSWTLPPEAAAGPGAFLRAAWNRRAAAELVRRVRAERPDVVHVQNFFPGLSPAVHRAAARLGLPVVQTLRNWRLVCPAATRWRAGAPCDDCIARPFAWPSLGRACWRGDRAATSAAALALAVHRSIGTWRRVTRFVCPSRAVAAVLPETWPTAVVPNMVDPAPAPGPGGSGVVYAGRLTDEKGVGCLAEAWSRHRDLPPLEVYGEGPMASALDGVPGVTLHGRRPHAEVLDAMGRARAVVVPSLWPEPFGRAVVEAFACGTPVVATAAGALPELVDDGVTGLLVPGEDSHALARAVHAVTPAMRTAARTAFERRFAAPVVAPLLVEVYRSCLTP</sequence>
<keyword evidence="3" id="KW-1185">Reference proteome</keyword>
<dbReference type="PANTHER" id="PTHR45947">
    <property type="entry name" value="SULFOQUINOVOSYL TRANSFERASE SQD2"/>
    <property type="match status" value="1"/>
</dbReference>
<dbReference type="Pfam" id="PF13439">
    <property type="entry name" value="Glyco_transf_4"/>
    <property type="match status" value="1"/>
</dbReference>
<feature type="domain" description="Glycosyltransferase subfamily 4-like N-terminal" evidence="1">
    <location>
        <begin position="10"/>
        <end position="191"/>
    </location>
</feature>
<dbReference type="InterPro" id="IPR028098">
    <property type="entry name" value="Glyco_trans_4-like_N"/>
</dbReference>
<dbReference type="PANTHER" id="PTHR45947:SF13">
    <property type="entry name" value="TRANSFERASE"/>
    <property type="match status" value="1"/>
</dbReference>
<reference evidence="2 3" key="1">
    <citation type="submission" date="2017-09" db="EMBL/GenBank/DDBJ databases">
        <authorList>
            <person name="Ehlers B."/>
            <person name="Leendertz F.H."/>
        </authorList>
    </citation>
    <scope>NUCLEOTIDE SEQUENCE [LARGE SCALE GENOMIC DNA]</scope>
    <source>
        <strain evidence="2 3">USBA 140</strain>
    </source>
</reference>
<dbReference type="Proteomes" id="UP000219621">
    <property type="component" value="Unassembled WGS sequence"/>
</dbReference>
<name>A0A286GNU9_9PROT</name>
<keyword evidence="2" id="KW-0808">Transferase</keyword>
<dbReference type="InterPro" id="IPR050194">
    <property type="entry name" value="Glycosyltransferase_grp1"/>
</dbReference>
<proteinExistence type="predicted"/>